<feature type="transmembrane region" description="Helical" evidence="11">
    <location>
        <begin position="14"/>
        <end position="31"/>
    </location>
</feature>
<feature type="region of interest" description="Disordered" evidence="10">
    <location>
        <begin position="439"/>
        <end position="464"/>
    </location>
</feature>
<keyword evidence="14" id="KW-1185">Reference proteome</keyword>
<dbReference type="GO" id="GO:1902600">
    <property type="term" value="P:proton transmembrane transport"/>
    <property type="evidence" value="ECO:0007669"/>
    <property type="project" value="InterPro"/>
</dbReference>
<evidence type="ECO:0000256" key="4">
    <source>
        <dbReference type="ARBA" id="ARBA00022692"/>
    </source>
</evidence>
<feature type="transmembrane region" description="Helical" evidence="11">
    <location>
        <begin position="200"/>
        <end position="223"/>
    </location>
</feature>
<evidence type="ECO:0000256" key="8">
    <source>
        <dbReference type="ARBA" id="ARBA00023136"/>
    </source>
</evidence>
<feature type="transmembrane region" description="Helical" evidence="11">
    <location>
        <begin position="379"/>
        <end position="398"/>
    </location>
</feature>
<keyword evidence="3" id="KW-0050">Antiport</keyword>
<dbReference type="PANTHER" id="PTHR43562:SF3">
    <property type="entry name" value="SODIUM ION_PROTON EXCHANGER (EUROFUNG)"/>
    <property type="match status" value="1"/>
</dbReference>
<protein>
    <recommendedName>
        <fullName evidence="12">Cation/H+ exchanger transmembrane domain-containing protein</fullName>
    </recommendedName>
</protein>
<dbReference type="Proteomes" id="UP000192596">
    <property type="component" value="Unassembled WGS sequence"/>
</dbReference>
<dbReference type="Pfam" id="PF00999">
    <property type="entry name" value="Na_H_Exchanger"/>
    <property type="match status" value="1"/>
</dbReference>
<evidence type="ECO:0000313" key="13">
    <source>
        <dbReference type="EMBL" id="OQO10118.1"/>
    </source>
</evidence>
<dbReference type="GO" id="GO:0016020">
    <property type="term" value="C:membrane"/>
    <property type="evidence" value="ECO:0007669"/>
    <property type="project" value="UniProtKB-SubCell"/>
</dbReference>
<dbReference type="GO" id="GO:0006814">
    <property type="term" value="P:sodium ion transport"/>
    <property type="evidence" value="ECO:0007669"/>
    <property type="project" value="UniProtKB-KW"/>
</dbReference>
<feature type="transmembrane region" description="Helical" evidence="11">
    <location>
        <begin position="160"/>
        <end position="180"/>
    </location>
</feature>
<feature type="compositionally biased region" description="Polar residues" evidence="10">
    <location>
        <begin position="443"/>
        <end position="460"/>
    </location>
</feature>
<evidence type="ECO:0000256" key="2">
    <source>
        <dbReference type="ARBA" id="ARBA00022448"/>
    </source>
</evidence>
<gene>
    <name evidence="13" type="ORF">B0A48_04475</name>
</gene>
<feature type="transmembrane region" description="Helical" evidence="11">
    <location>
        <begin position="97"/>
        <end position="121"/>
    </location>
</feature>
<evidence type="ECO:0000256" key="9">
    <source>
        <dbReference type="ARBA" id="ARBA00023201"/>
    </source>
</evidence>
<comment type="caution">
    <text evidence="13">The sequence shown here is derived from an EMBL/GenBank/DDBJ whole genome shotgun (WGS) entry which is preliminary data.</text>
</comment>
<dbReference type="PANTHER" id="PTHR43562">
    <property type="entry name" value="NAPA-TYPE SODIUM/HYDROGEN ANTIPORTER"/>
    <property type="match status" value="1"/>
</dbReference>
<feature type="compositionally biased region" description="Polar residues" evidence="10">
    <location>
        <begin position="414"/>
        <end position="426"/>
    </location>
</feature>
<comment type="subcellular location">
    <subcellularLocation>
        <location evidence="1">Membrane</location>
        <topology evidence="1">Multi-pass membrane protein</topology>
    </subcellularLocation>
</comment>
<keyword evidence="8 11" id="KW-0472">Membrane</keyword>
<dbReference type="OrthoDB" id="1288932at2759"/>
<evidence type="ECO:0000256" key="11">
    <source>
        <dbReference type="SAM" id="Phobius"/>
    </source>
</evidence>
<keyword evidence="7" id="KW-0406">Ion transport</keyword>
<feature type="transmembrane region" description="Helical" evidence="11">
    <location>
        <begin position="127"/>
        <end position="148"/>
    </location>
</feature>
<keyword evidence="9" id="KW-0739">Sodium transport</keyword>
<evidence type="ECO:0000256" key="1">
    <source>
        <dbReference type="ARBA" id="ARBA00004141"/>
    </source>
</evidence>
<reference evidence="14" key="1">
    <citation type="submission" date="2017-03" db="EMBL/GenBank/DDBJ databases">
        <title>Genomes of endolithic fungi from Antarctica.</title>
        <authorList>
            <person name="Coleine C."/>
            <person name="Masonjones S."/>
            <person name="Stajich J.E."/>
        </authorList>
    </citation>
    <scope>NUCLEOTIDE SEQUENCE [LARGE SCALE GENOMIC DNA]</scope>
    <source>
        <strain evidence="14">CCFEE 5527</strain>
    </source>
</reference>
<keyword evidence="6" id="KW-0915">Sodium</keyword>
<sequence length="563" mass="59479">MSTSPSALSYHEPSISTLLVLSSFLLLLNFLNFLLNKVLYCGLIGQILLGILYGIPGANWLSLEVQDAVMQLGYIGLILVVYEGGLTTDITTLKSTLALSSLVATIGISLPVALSFVLIKLLPVTPLQAFAAGAALCSTSLGTTFTVLTTSGLTESRLGVVLTSAAMMDDVVGLVMVQVISNLGRKGDFRAVTVVRPVLVSIGFAVVLVVGCKWFVGPALRVLQLRLQGNEGRAGMVLSRTETAFVMHTAVLVGLVTGATYAGTSGLFAAYLAGALVTWLSDLSYRVDPADGPAVGLRSPAQATNGDISCGNLQIPEIVASARAGDKTERRSTGKEVYEDYYHQIVEKVLKPFFFASIGCSIPITKMFAAPVIWRGAVYSILMIVGKLACGLCLVRFASATSDSKPTHGKSQRSKGMTQSDPAATEVSLQDLSPSARIATASPPASQQDSRSSTQVAANTSRKRSRRTAPLSLYPAAILGSAMVARGEIGFLISAVAESQGIYGADDGPSELFFIVTWAVLVCTIIGPVVVGLLVKRVKRLQERERRKSSGREDPLGVWGVVI</sequence>
<feature type="region of interest" description="Disordered" evidence="10">
    <location>
        <begin position="402"/>
        <end position="426"/>
    </location>
</feature>
<evidence type="ECO:0000256" key="5">
    <source>
        <dbReference type="ARBA" id="ARBA00022989"/>
    </source>
</evidence>
<keyword evidence="5 11" id="KW-1133">Transmembrane helix</keyword>
<keyword evidence="4 11" id="KW-0812">Transmembrane</keyword>
<feature type="domain" description="Cation/H+ exchanger transmembrane" evidence="12">
    <location>
        <begin position="40"/>
        <end position="278"/>
    </location>
</feature>
<feature type="transmembrane region" description="Helical" evidence="11">
    <location>
        <begin position="513"/>
        <end position="535"/>
    </location>
</feature>
<evidence type="ECO:0000259" key="12">
    <source>
        <dbReference type="Pfam" id="PF00999"/>
    </source>
</evidence>
<evidence type="ECO:0000256" key="3">
    <source>
        <dbReference type="ARBA" id="ARBA00022449"/>
    </source>
</evidence>
<evidence type="ECO:0000256" key="10">
    <source>
        <dbReference type="SAM" id="MobiDB-lite"/>
    </source>
</evidence>
<dbReference type="InParanoid" id="A0A1V8TFT0"/>
<organism evidence="13 14">
    <name type="scientific">Cryoendolithus antarcticus</name>
    <dbReference type="NCBI Taxonomy" id="1507870"/>
    <lineage>
        <taxon>Eukaryota</taxon>
        <taxon>Fungi</taxon>
        <taxon>Dikarya</taxon>
        <taxon>Ascomycota</taxon>
        <taxon>Pezizomycotina</taxon>
        <taxon>Dothideomycetes</taxon>
        <taxon>Dothideomycetidae</taxon>
        <taxon>Cladosporiales</taxon>
        <taxon>Cladosporiaceae</taxon>
        <taxon>Cryoendolithus</taxon>
    </lineage>
</organism>
<evidence type="ECO:0000256" key="7">
    <source>
        <dbReference type="ARBA" id="ARBA00023065"/>
    </source>
</evidence>
<proteinExistence type="predicted"/>
<evidence type="ECO:0000313" key="14">
    <source>
        <dbReference type="Proteomes" id="UP000192596"/>
    </source>
</evidence>
<dbReference type="EMBL" id="NAJO01000009">
    <property type="protein sequence ID" value="OQO10118.1"/>
    <property type="molecule type" value="Genomic_DNA"/>
</dbReference>
<feature type="transmembrane region" description="Helical" evidence="11">
    <location>
        <begin position="68"/>
        <end position="85"/>
    </location>
</feature>
<feature type="transmembrane region" description="Helical" evidence="11">
    <location>
        <begin position="471"/>
        <end position="493"/>
    </location>
</feature>
<dbReference type="GO" id="GO:0015297">
    <property type="term" value="F:antiporter activity"/>
    <property type="evidence" value="ECO:0007669"/>
    <property type="project" value="UniProtKB-KW"/>
</dbReference>
<feature type="transmembrane region" description="Helical" evidence="11">
    <location>
        <begin position="38"/>
        <end position="56"/>
    </location>
</feature>
<dbReference type="AlphaFoldDB" id="A0A1V8TFT0"/>
<feature type="transmembrane region" description="Helical" evidence="11">
    <location>
        <begin position="244"/>
        <end position="262"/>
    </location>
</feature>
<dbReference type="InterPro" id="IPR006153">
    <property type="entry name" value="Cation/H_exchanger_TM"/>
</dbReference>
<accession>A0A1V8TFT0</accession>
<dbReference type="InterPro" id="IPR038770">
    <property type="entry name" value="Na+/solute_symporter_sf"/>
</dbReference>
<dbReference type="Gene3D" id="1.20.1530.20">
    <property type="match status" value="3"/>
</dbReference>
<name>A0A1V8TFT0_9PEZI</name>
<keyword evidence="2" id="KW-0813">Transport</keyword>
<evidence type="ECO:0000256" key="6">
    <source>
        <dbReference type="ARBA" id="ARBA00023053"/>
    </source>
</evidence>